<organism evidence="1 2">
    <name type="scientific">Acinetobacter indicus</name>
    <dbReference type="NCBI Taxonomy" id="756892"/>
    <lineage>
        <taxon>Bacteria</taxon>
        <taxon>Pseudomonadati</taxon>
        <taxon>Pseudomonadota</taxon>
        <taxon>Gammaproteobacteria</taxon>
        <taxon>Moraxellales</taxon>
        <taxon>Moraxellaceae</taxon>
        <taxon>Acinetobacter</taxon>
    </lineage>
</organism>
<protein>
    <submittedName>
        <fullName evidence="1">Uncharacterized protein</fullName>
    </submittedName>
</protein>
<dbReference type="RefSeq" id="WP_163145655.1">
    <property type="nucleotide sequence ID" value="NZ_CP044455.1"/>
</dbReference>
<dbReference type="AlphaFoldDB" id="A0A6C0Y1N9"/>
<dbReference type="Proteomes" id="UP000503440">
    <property type="component" value="Chromosome"/>
</dbReference>
<proteinExistence type="predicted"/>
<gene>
    <name evidence="1" type="ORF">FSC09_05110</name>
</gene>
<accession>A0A6C0Y1N9</accession>
<reference evidence="1 2" key="1">
    <citation type="submission" date="2019-09" db="EMBL/GenBank/DDBJ databases">
        <title>Non-baumannii Acinetobacter spp. carrying blaNDM-1 isolated in China.</title>
        <authorList>
            <person name="Cui C."/>
            <person name="Chen C."/>
            <person name="Sun J."/>
            <person name="Liu Y."/>
        </authorList>
    </citation>
    <scope>NUCLEOTIDE SEQUENCE [LARGE SCALE GENOMIC DNA]</scope>
    <source>
        <strain evidence="1 2">B18</strain>
    </source>
</reference>
<evidence type="ECO:0000313" key="1">
    <source>
        <dbReference type="EMBL" id="QIC69822.1"/>
    </source>
</evidence>
<sequence>MPPSIPKTKSAELMDILNSIKPEEGLSEFKYMRCIRILKELVLFTPKDQLKMMRSMVELSVGNLQQAKTLALKNYETSDNFQVLRNAAYVFQQTMALDMVVKTMEKIIQISRKMNIDVRESLPSSYGLSYFLSGNLGLAHSYYESKETTILLEDLEIIQKSLDISNESLKGILQIVHNAVVDNKVRCDSLEYSYIDEEFLLTIFLHNNNDEVSRINAEVANNCYEAGLLDELNKISYFFLPSEGKQA</sequence>
<evidence type="ECO:0000313" key="2">
    <source>
        <dbReference type="Proteomes" id="UP000503440"/>
    </source>
</evidence>
<dbReference type="EMBL" id="CP044455">
    <property type="protein sequence ID" value="QIC69822.1"/>
    <property type="molecule type" value="Genomic_DNA"/>
</dbReference>
<name>A0A6C0Y1N9_9GAMM</name>